<dbReference type="STRING" id="1045775.SAMN05216378_5889"/>
<dbReference type="AlphaFoldDB" id="A0A1I2HMP2"/>
<organism evidence="3 4">
    <name type="scientific">Paenibacillus catalpae</name>
    <dbReference type="NCBI Taxonomy" id="1045775"/>
    <lineage>
        <taxon>Bacteria</taxon>
        <taxon>Bacillati</taxon>
        <taxon>Bacillota</taxon>
        <taxon>Bacilli</taxon>
        <taxon>Bacillales</taxon>
        <taxon>Paenibacillaceae</taxon>
        <taxon>Paenibacillus</taxon>
    </lineage>
</organism>
<dbReference type="Gene3D" id="1.20.120.490">
    <property type="entry name" value="Hypothetical protein TM1646-like domain"/>
    <property type="match status" value="1"/>
</dbReference>
<dbReference type="InterPro" id="IPR024042">
    <property type="entry name" value="TM1646-like_dom_sf"/>
</dbReference>
<sequence>MKIDQSWRPLGQNRTGGDTAAKPAPTRSFSDAMVQQDALRTQEQLQQKLDEIHRQGERLARTMTVRELKMYRQMVKRFLEDTVRRGIGLKELRGFDRRGRTKRYKLLDEIDSALVSMAEELLDSEQGRIELLGRIGEIRGLLINLLF</sequence>
<dbReference type="Pfam" id="PF03885">
    <property type="entry name" value="DUF327"/>
    <property type="match status" value="1"/>
</dbReference>
<dbReference type="RefSeq" id="WP_091190487.1">
    <property type="nucleotide sequence ID" value="NZ_FOMT01000008.1"/>
</dbReference>
<keyword evidence="1" id="KW-0175">Coiled coil</keyword>
<feature type="region of interest" description="Disordered" evidence="2">
    <location>
        <begin position="1"/>
        <end position="27"/>
    </location>
</feature>
<evidence type="ECO:0008006" key="5">
    <source>
        <dbReference type="Google" id="ProtNLM"/>
    </source>
</evidence>
<feature type="coiled-coil region" evidence="1">
    <location>
        <begin position="35"/>
        <end position="62"/>
    </location>
</feature>
<name>A0A1I2HMP2_9BACL</name>
<evidence type="ECO:0000256" key="2">
    <source>
        <dbReference type="SAM" id="MobiDB-lite"/>
    </source>
</evidence>
<proteinExistence type="predicted"/>
<dbReference type="InterPro" id="IPR005585">
    <property type="entry name" value="DUF327"/>
</dbReference>
<evidence type="ECO:0000256" key="1">
    <source>
        <dbReference type="SAM" id="Coils"/>
    </source>
</evidence>
<dbReference type="EMBL" id="FOMT01000008">
    <property type="protein sequence ID" value="SFF30972.1"/>
    <property type="molecule type" value="Genomic_DNA"/>
</dbReference>
<gene>
    <name evidence="3" type="ORF">SAMN05216378_5889</name>
</gene>
<accession>A0A1I2HMP2</accession>
<keyword evidence="4" id="KW-1185">Reference proteome</keyword>
<reference evidence="4" key="1">
    <citation type="submission" date="2016-10" db="EMBL/GenBank/DDBJ databases">
        <authorList>
            <person name="Varghese N."/>
            <person name="Submissions S."/>
        </authorList>
    </citation>
    <scope>NUCLEOTIDE SEQUENCE [LARGE SCALE GENOMIC DNA]</scope>
    <source>
        <strain evidence="4">CGMCC 1.10784</strain>
    </source>
</reference>
<dbReference type="Proteomes" id="UP000198855">
    <property type="component" value="Unassembled WGS sequence"/>
</dbReference>
<evidence type="ECO:0000313" key="4">
    <source>
        <dbReference type="Proteomes" id="UP000198855"/>
    </source>
</evidence>
<protein>
    <recommendedName>
        <fullName evidence="5">DUF327 domain-containing protein</fullName>
    </recommendedName>
</protein>
<dbReference type="SUPFAM" id="SSF158397">
    <property type="entry name" value="TM1646-like"/>
    <property type="match status" value="1"/>
</dbReference>
<dbReference type="OrthoDB" id="1680946at2"/>
<evidence type="ECO:0000313" key="3">
    <source>
        <dbReference type="EMBL" id="SFF30972.1"/>
    </source>
</evidence>